<evidence type="ECO:0000313" key="2">
    <source>
        <dbReference type="EMBL" id="QQO82503.1"/>
    </source>
</evidence>
<proteinExistence type="predicted"/>
<dbReference type="NCBIfam" id="TIGR00254">
    <property type="entry name" value="GGDEF"/>
    <property type="match status" value="1"/>
</dbReference>
<dbReference type="InterPro" id="IPR029787">
    <property type="entry name" value="Nucleotide_cyclase"/>
</dbReference>
<accession>A0A7T8E9X0</accession>
<dbReference type="CDD" id="cd01949">
    <property type="entry name" value="GGDEF"/>
    <property type="match status" value="1"/>
</dbReference>
<dbReference type="SMART" id="SM00267">
    <property type="entry name" value="GGDEF"/>
    <property type="match status" value="1"/>
</dbReference>
<organism evidence="2">
    <name type="scientific">Shewanella algae</name>
    <dbReference type="NCBI Taxonomy" id="38313"/>
    <lineage>
        <taxon>Bacteria</taxon>
        <taxon>Pseudomonadati</taxon>
        <taxon>Pseudomonadota</taxon>
        <taxon>Gammaproteobacteria</taxon>
        <taxon>Alteromonadales</taxon>
        <taxon>Shewanellaceae</taxon>
        <taxon>Shewanella</taxon>
    </lineage>
</organism>
<reference evidence="2" key="1">
    <citation type="submission" date="2018-09" db="EMBL/GenBank/DDBJ databases">
        <title>Genome sequencing and analysis.</title>
        <authorList>
            <person name="Huang Y.-T."/>
        </authorList>
    </citation>
    <scope>NUCLEOTIDE SEQUENCE</scope>
    <source>
        <strain evidence="2">HIDE</strain>
    </source>
</reference>
<dbReference type="Gene3D" id="3.30.450.40">
    <property type="match status" value="1"/>
</dbReference>
<protein>
    <submittedName>
        <fullName evidence="2">Sensor domain-containing diguanylate cyclase</fullName>
    </submittedName>
</protein>
<dbReference type="InterPro" id="IPR043128">
    <property type="entry name" value="Rev_trsase/Diguanyl_cyclase"/>
</dbReference>
<feature type="domain" description="GGDEF" evidence="1">
    <location>
        <begin position="137"/>
        <end position="262"/>
    </location>
</feature>
<dbReference type="PANTHER" id="PTHR46663">
    <property type="entry name" value="DIGUANYLATE CYCLASE DGCT-RELATED"/>
    <property type="match status" value="1"/>
</dbReference>
<dbReference type="PROSITE" id="PS50887">
    <property type="entry name" value="GGDEF"/>
    <property type="match status" value="1"/>
</dbReference>
<name>A0A7T8E9X0_9GAMM</name>
<dbReference type="SUPFAM" id="SSF55781">
    <property type="entry name" value="GAF domain-like"/>
    <property type="match status" value="1"/>
</dbReference>
<dbReference type="Pfam" id="PF01590">
    <property type="entry name" value="GAF"/>
    <property type="match status" value="1"/>
</dbReference>
<gene>
    <name evidence="2" type="ORF">D7032_04125</name>
</gene>
<dbReference type="PANTHER" id="PTHR46663:SF2">
    <property type="entry name" value="GGDEF DOMAIN-CONTAINING PROTEIN"/>
    <property type="match status" value="1"/>
</dbReference>
<dbReference type="AlphaFoldDB" id="A0A7T8E9X0"/>
<dbReference type="SUPFAM" id="SSF55073">
    <property type="entry name" value="Nucleotide cyclase"/>
    <property type="match status" value="1"/>
</dbReference>
<dbReference type="Gene3D" id="3.30.70.270">
    <property type="match status" value="1"/>
</dbReference>
<dbReference type="InterPro" id="IPR000160">
    <property type="entry name" value="GGDEF_dom"/>
</dbReference>
<dbReference type="InterPro" id="IPR052163">
    <property type="entry name" value="DGC-Regulatory_Protein"/>
</dbReference>
<sequence length="262" mass="29463">MFAPSLGISLRETPRDQSFCGHAILSPESMLIPDTLKDPRFADNPLVTGAPHIRFYAGYPLTMRNGCRVGTFCIIDVRPRELSQEDKLCLEDLGHMVENELQHMEEVCQDELTGVANRRGFELLGEMALSSCCRESFYGALLYLDLNEFKPINDTYGHSEGDAVLQAFAAMLVSCFRESDVVARLGGDEFAVLLTHLRPLDVRAIKLRFRKALAELNFRLAKPYQIRASLGEALYDPAQPRSLAELMAQADCLMYRRKPGRD</sequence>
<dbReference type="InterPro" id="IPR003018">
    <property type="entry name" value="GAF"/>
</dbReference>
<dbReference type="RefSeq" id="WP_025890085.1">
    <property type="nucleotide sequence ID" value="NZ_AP024615.1"/>
</dbReference>
<dbReference type="Pfam" id="PF00990">
    <property type="entry name" value="GGDEF"/>
    <property type="match status" value="1"/>
</dbReference>
<evidence type="ECO:0000259" key="1">
    <source>
        <dbReference type="PROSITE" id="PS50887"/>
    </source>
</evidence>
<dbReference type="EMBL" id="CP032664">
    <property type="protein sequence ID" value="QQO82503.1"/>
    <property type="molecule type" value="Genomic_DNA"/>
</dbReference>
<dbReference type="InterPro" id="IPR029016">
    <property type="entry name" value="GAF-like_dom_sf"/>
</dbReference>